<evidence type="ECO:0008006" key="3">
    <source>
        <dbReference type="Google" id="ProtNLM"/>
    </source>
</evidence>
<reference evidence="1 2" key="1">
    <citation type="submission" date="2022-04" db="EMBL/GenBank/DDBJ databases">
        <title>Gracilibacillus sp. isolated from saltern.</title>
        <authorList>
            <person name="Won M."/>
            <person name="Lee C.-M."/>
            <person name="Woen H.-Y."/>
            <person name="Kwon S.-W."/>
        </authorList>
    </citation>
    <scope>NUCLEOTIDE SEQUENCE [LARGE SCALE GENOMIC DNA]</scope>
    <source>
        <strain evidence="1 2">SSWR10-1</strain>
    </source>
</reference>
<gene>
    <name evidence="1" type="ORF">MUN88_13015</name>
</gene>
<evidence type="ECO:0000313" key="2">
    <source>
        <dbReference type="Proteomes" id="UP000831782"/>
    </source>
</evidence>
<protein>
    <recommendedName>
        <fullName evidence="3">Transposase</fullName>
    </recommendedName>
</protein>
<evidence type="ECO:0000313" key="1">
    <source>
        <dbReference type="EMBL" id="UOQ47005.1"/>
    </source>
</evidence>
<organism evidence="1 2">
    <name type="scientific">Gracilibacillus caseinilyticus</name>
    <dbReference type="NCBI Taxonomy" id="2932256"/>
    <lineage>
        <taxon>Bacteria</taxon>
        <taxon>Bacillati</taxon>
        <taxon>Bacillota</taxon>
        <taxon>Bacilli</taxon>
        <taxon>Bacillales</taxon>
        <taxon>Bacillaceae</taxon>
        <taxon>Gracilibacillus</taxon>
    </lineage>
</organism>
<sequence length="55" mass="6210">MHKLNSFIQMVQLLGSESVISFNPIRVQIVNGYEGFSSIQKANSVQAAINRFYFS</sequence>
<proteinExistence type="predicted"/>
<keyword evidence="2" id="KW-1185">Reference proteome</keyword>
<name>A0ABY4ERE2_9BACI</name>
<dbReference type="RefSeq" id="WP_244715703.1">
    <property type="nucleotide sequence ID" value="NZ_CP095072.1"/>
</dbReference>
<accession>A0ABY4ERE2</accession>
<dbReference type="Proteomes" id="UP000831782">
    <property type="component" value="Chromosome"/>
</dbReference>
<dbReference type="EMBL" id="CP095072">
    <property type="protein sequence ID" value="UOQ47005.1"/>
    <property type="molecule type" value="Genomic_DNA"/>
</dbReference>